<comment type="caution">
    <text evidence="1">The sequence shown here is derived from an EMBL/GenBank/DDBJ whole genome shotgun (WGS) entry which is preliminary data.</text>
</comment>
<organism evidence="1 2">
    <name type="scientific">Rhizophagus irregularis</name>
    <dbReference type="NCBI Taxonomy" id="588596"/>
    <lineage>
        <taxon>Eukaryota</taxon>
        <taxon>Fungi</taxon>
        <taxon>Fungi incertae sedis</taxon>
        <taxon>Mucoromycota</taxon>
        <taxon>Glomeromycotina</taxon>
        <taxon>Glomeromycetes</taxon>
        <taxon>Glomerales</taxon>
        <taxon>Glomeraceae</taxon>
        <taxon>Rhizophagus</taxon>
    </lineage>
</organism>
<evidence type="ECO:0000313" key="1">
    <source>
        <dbReference type="EMBL" id="PKK66631.1"/>
    </source>
</evidence>
<name>A0A2N1MYB4_9GLOM</name>
<sequence>MSYHVFTYGMRLKNILQAAVFTELVRKKLPEGLQCKTIIDNIANKRSFSLRMLRSPKYNEKTKQHVRVKMAILPKDGTVYDFMLRLPNNESSIIDSPLLTACVPEVEAVKCNNKTCKTNEVEFELVKKLLEEASIEGFDFSYPSETTSDIFSLNRISPSYCSLCDQEYTSENVYNKRNKKSYSFYCYRANQK</sequence>
<dbReference type="AlphaFoldDB" id="A0A2N1MYB4"/>
<dbReference type="EMBL" id="LLXL01001065">
    <property type="protein sequence ID" value="PKK66631.1"/>
    <property type="molecule type" value="Genomic_DNA"/>
</dbReference>
<reference evidence="1 2" key="2">
    <citation type="submission" date="2017-10" db="EMBL/GenBank/DDBJ databases">
        <title>Extensive intraspecific genome diversity in a model arbuscular mycorrhizal fungus.</title>
        <authorList>
            <person name="Chen E.C.H."/>
            <person name="Morin E."/>
            <person name="Baudet D."/>
            <person name="Noel J."/>
            <person name="Ndikumana S."/>
            <person name="Charron P."/>
            <person name="St-Onge C."/>
            <person name="Giorgi J."/>
            <person name="Grigoriev I.V."/>
            <person name="Roux C."/>
            <person name="Martin F.M."/>
            <person name="Corradi N."/>
        </authorList>
    </citation>
    <scope>NUCLEOTIDE SEQUENCE [LARGE SCALE GENOMIC DNA]</scope>
    <source>
        <strain evidence="1 2">C2</strain>
    </source>
</reference>
<gene>
    <name evidence="1" type="ORF">RhiirC2_714703</name>
</gene>
<protein>
    <submittedName>
        <fullName evidence="1">Uncharacterized protein</fullName>
    </submittedName>
</protein>
<proteinExistence type="predicted"/>
<accession>A0A2N1MYB4</accession>
<evidence type="ECO:0000313" key="2">
    <source>
        <dbReference type="Proteomes" id="UP000233469"/>
    </source>
</evidence>
<dbReference type="Proteomes" id="UP000233469">
    <property type="component" value="Unassembled WGS sequence"/>
</dbReference>
<reference evidence="1 2" key="1">
    <citation type="submission" date="2016-04" db="EMBL/GenBank/DDBJ databases">
        <title>Genome analyses suggest a sexual origin of heterokaryosis in a supposedly ancient asexual fungus.</title>
        <authorList>
            <person name="Ropars J."/>
            <person name="Sedzielewska K."/>
            <person name="Noel J."/>
            <person name="Charron P."/>
            <person name="Farinelli L."/>
            <person name="Marton T."/>
            <person name="Kruger M."/>
            <person name="Pelin A."/>
            <person name="Brachmann A."/>
            <person name="Corradi N."/>
        </authorList>
    </citation>
    <scope>NUCLEOTIDE SEQUENCE [LARGE SCALE GENOMIC DNA]</scope>
    <source>
        <strain evidence="1 2">C2</strain>
    </source>
</reference>